<reference evidence="1" key="1">
    <citation type="submission" date="2018-05" db="EMBL/GenBank/DDBJ databases">
        <authorList>
            <person name="Lanie J.A."/>
            <person name="Ng W.-L."/>
            <person name="Kazmierczak K.M."/>
            <person name="Andrzejewski T.M."/>
            <person name="Davidsen T.M."/>
            <person name="Wayne K.J."/>
            <person name="Tettelin H."/>
            <person name="Glass J.I."/>
            <person name="Rusch D."/>
            <person name="Podicherti R."/>
            <person name="Tsui H.-C.T."/>
            <person name="Winkler M.E."/>
        </authorList>
    </citation>
    <scope>NUCLEOTIDE SEQUENCE</scope>
</reference>
<gene>
    <name evidence="1" type="ORF">METZ01_LOCUS58317</name>
</gene>
<accession>A0A381SVV1</accession>
<sequence length="39" mass="4211">MRATMDEQTGTTLVVQSGKIATDCVVVDALSAAHFDYQH</sequence>
<proteinExistence type="predicted"/>
<evidence type="ECO:0000313" key="1">
    <source>
        <dbReference type="EMBL" id="SVA05463.1"/>
    </source>
</evidence>
<organism evidence="1">
    <name type="scientific">marine metagenome</name>
    <dbReference type="NCBI Taxonomy" id="408172"/>
    <lineage>
        <taxon>unclassified sequences</taxon>
        <taxon>metagenomes</taxon>
        <taxon>ecological metagenomes</taxon>
    </lineage>
</organism>
<dbReference type="EMBL" id="UINC01003342">
    <property type="protein sequence ID" value="SVA05463.1"/>
    <property type="molecule type" value="Genomic_DNA"/>
</dbReference>
<protein>
    <submittedName>
        <fullName evidence="1">Uncharacterized protein</fullName>
    </submittedName>
</protein>
<name>A0A381SVV1_9ZZZZ</name>
<dbReference type="AlphaFoldDB" id="A0A381SVV1"/>